<organism evidence="2">
    <name type="scientific">freshwater metagenome</name>
    <dbReference type="NCBI Taxonomy" id="449393"/>
    <lineage>
        <taxon>unclassified sequences</taxon>
        <taxon>metagenomes</taxon>
        <taxon>ecological metagenomes</taxon>
    </lineage>
</organism>
<name>A0A6J7IK42_9ZZZZ</name>
<dbReference type="EMBL" id="CAFBNF010000012">
    <property type="protein sequence ID" value="CAB4930702.1"/>
    <property type="molecule type" value="Genomic_DNA"/>
</dbReference>
<proteinExistence type="predicted"/>
<protein>
    <submittedName>
        <fullName evidence="2">Unannotated protein</fullName>
    </submittedName>
</protein>
<reference evidence="2" key="1">
    <citation type="submission" date="2020-05" db="EMBL/GenBank/DDBJ databases">
        <authorList>
            <person name="Chiriac C."/>
            <person name="Salcher M."/>
            <person name="Ghai R."/>
            <person name="Kavagutti S V."/>
        </authorList>
    </citation>
    <scope>NUCLEOTIDE SEQUENCE</scope>
</reference>
<accession>A0A6J7IK42</accession>
<feature type="region of interest" description="Disordered" evidence="1">
    <location>
        <begin position="1"/>
        <end position="24"/>
    </location>
</feature>
<dbReference type="AlphaFoldDB" id="A0A6J7IK42"/>
<sequence length="69" mass="6916">MAAVQILAGNEPPVTVSSPPVPESEIGCPSGPSFTIMTAVANCGVYPTNQAERLSLVVPVLPAAGRPSA</sequence>
<evidence type="ECO:0000313" key="2">
    <source>
        <dbReference type="EMBL" id="CAB4930702.1"/>
    </source>
</evidence>
<gene>
    <name evidence="2" type="ORF">UFOPK3773_00223</name>
</gene>
<evidence type="ECO:0000256" key="1">
    <source>
        <dbReference type="SAM" id="MobiDB-lite"/>
    </source>
</evidence>